<dbReference type="Gene3D" id="1.10.10.10">
    <property type="entry name" value="Winged helix-like DNA-binding domain superfamily/Winged helix DNA-binding domain"/>
    <property type="match status" value="1"/>
</dbReference>
<keyword evidence="10" id="KW-1185">Reference proteome</keyword>
<evidence type="ECO:0000259" key="8">
    <source>
        <dbReference type="PROSITE" id="PS50995"/>
    </source>
</evidence>
<dbReference type="GO" id="GO:0003677">
    <property type="term" value="F:DNA binding"/>
    <property type="evidence" value="ECO:0007669"/>
    <property type="project" value="UniProtKB-KW"/>
</dbReference>
<dbReference type="Proteomes" id="UP000178953">
    <property type="component" value="Unassembled WGS sequence"/>
</dbReference>
<dbReference type="PROSITE" id="PS50995">
    <property type="entry name" value="HTH_MARR_2"/>
    <property type="match status" value="1"/>
</dbReference>
<comment type="caution">
    <text evidence="9">The sequence shown here is derived from an EMBL/GenBank/DDBJ whole genome shotgun (WGS) entry which is preliminary data.</text>
</comment>
<evidence type="ECO:0000313" key="10">
    <source>
        <dbReference type="Proteomes" id="UP000178953"/>
    </source>
</evidence>
<name>A0A1E8Q8Y5_9MYCO</name>
<dbReference type="InterPro" id="IPR055166">
    <property type="entry name" value="Transc_reg_Sar_Rot_HTH"/>
</dbReference>
<dbReference type="InterPro" id="IPR000835">
    <property type="entry name" value="HTH_MarR-typ"/>
</dbReference>
<evidence type="ECO:0000256" key="1">
    <source>
        <dbReference type="ARBA" id="ARBA00004496"/>
    </source>
</evidence>
<evidence type="ECO:0000256" key="6">
    <source>
        <dbReference type="ARBA" id="ARBA00047188"/>
    </source>
</evidence>
<organism evidence="9 10">
    <name type="scientific">Mycolicibacterium grossiae</name>
    <dbReference type="NCBI Taxonomy" id="1552759"/>
    <lineage>
        <taxon>Bacteria</taxon>
        <taxon>Bacillati</taxon>
        <taxon>Actinomycetota</taxon>
        <taxon>Actinomycetes</taxon>
        <taxon>Mycobacteriales</taxon>
        <taxon>Mycobacteriaceae</taxon>
        <taxon>Mycolicibacterium</taxon>
    </lineage>
</organism>
<dbReference type="EMBL" id="MCHX01000013">
    <property type="protein sequence ID" value="OFJ54434.1"/>
    <property type="molecule type" value="Genomic_DNA"/>
</dbReference>
<sequence length="128" mass="14867">MTAAYRPILAKLNVTYPQYLVLLVLWEEDRVTVGHLDERLLLDSGTLSPLLKRLETIGLVIRERSRHDERQVEITLTEEGRRLERRAKCIPEQMLAKTGMTTQDAQDLRETVHRLAHVLHESSRKDQS</sequence>
<keyword evidence="3" id="KW-0238">DNA-binding</keyword>
<dbReference type="SUPFAM" id="SSF46785">
    <property type="entry name" value="Winged helix' DNA-binding domain"/>
    <property type="match status" value="1"/>
</dbReference>
<evidence type="ECO:0000313" key="9">
    <source>
        <dbReference type="EMBL" id="OFJ54434.1"/>
    </source>
</evidence>
<feature type="domain" description="HTH marR-type" evidence="8">
    <location>
        <begin position="1"/>
        <end position="117"/>
    </location>
</feature>
<dbReference type="SMART" id="SM00347">
    <property type="entry name" value="HTH_MARR"/>
    <property type="match status" value="1"/>
</dbReference>
<dbReference type="PANTHER" id="PTHR42756">
    <property type="entry name" value="TRANSCRIPTIONAL REGULATOR, MARR"/>
    <property type="match status" value="1"/>
</dbReference>
<dbReference type="InterPro" id="IPR036388">
    <property type="entry name" value="WH-like_DNA-bd_sf"/>
</dbReference>
<keyword evidence="4" id="KW-0804">Transcription</keyword>
<dbReference type="GO" id="GO:0005737">
    <property type="term" value="C:cytoplasm"/>
    <property type="evidence" value="ECO:0007669"/>
    <property type="project" value="UniProtKB-SubCell"/>
</dbReference>
<dbReference type="PANTHER" id="PTHR42756:SF1">
    <property type="entry name" value="TRANSCRIPTIONAL REPRESSOR OF EMRAB OPERON"/>
    <property type="match status" value="1"/>
</dbReference>
<comment type="similarity">
    <text evidence="5">Belongs to the SarZ family.</text>
</comment>
<evidence type="ECO:0000256" key="5">
    <source>
        <dbReference type="ARBA" id="ARBA00046337"/>
    </source>
</evidence>
<reference evidence="9 10" key="1">
    <citation type="submission" date="2016-09" db="EMBL/GenBank/DDBJ databases">
        <title>genome sequence of Mycobacterium sp. 739 SCH.</title>
        <authorList>
            <person name="Greninger A.L."/>
            <person name="Qin X."/>
            <person name="Jerome K."/>
            <person name="Vora S."/>
            <person name="Quinn K."/>
        </authorList>
    </citation>
    <scope>NUCLEOTIDE SEQUENCE [LARGE SCALE GENOMIC DNA]</scope>
    <source>
        <strain evidence="9 10">SCH</strain>
    </source>
</reference>
<proteinExistence type="inferred from homology"/>
<protein>
    <recommendedName>
        <fullName evidence="6">HTH-type transcriptional regulator SarZ</fullName>
    </recommendedName>
    <alternativeName>
        <fullName evidence="7">Staphylococcal accessory regulator Z</fullName>
    </alternativeName>
</protein>
<keyword evidence="2" id="KW-0805">Transcription regulation</keyword>
<comment type="subcellular location">
    <subcellularLocation>
        <location evidence="1">Cytoplasm</location>
    </subcellularLocation>
</comment>
<evidence type="ECO:0000256" key="3">
    <source>
        <dbReference type="ARBA" id="ARBA00023125"/>
    </source>
</evidence>
<evidence type="ECO:0000256" key="2">
    <source>
        <dbReference type="ARBA" id="ARBA00023015"/>
    </source>
</evidence>
<gene>
    <name evidence="9" type="ORF">BEL07_07560</name>
</gene>
<dbReference type="InterPro" id="IPR036390">
    <property type="entry name" value="WH_DNA-bd_sf"/>
</dbReference>
<evidence type="ECO:0000256" key="7">
    <source>
        <dbReference type="ARBA" id="ARBA00047207"/>
    </source>
</evidence>
<dbReference type="Pfam" id="PF22381">
    <property type="entry name" value="Staph_reg_Sar_Rot"/>
    <property type="match status" value="1"/>
</dbReference>
<accession>A0A1E8Q8Y5</accession>
<evidence type="ECO:0000256" key="4">
    <source>
        <dbReference type="ARBA" id="ARBA00023163"/>
    </source>
</evidence>
<dbReference type="AlphaFoldDB" id="A0A1E8Q8Y5"/>
<dbReference type="GO" id="GO:0003700">
    <property type="term" value="F:DNA-binding transcription factor activity"/>
    <property type="evidence" value="ECO:0007669"/>
    <property type="project" value="InterPro"/>
</dbReference>